<dbReference type="EMBL" id="JAJAQC010000041">
    <property type="protein sequence ID" value="MDA0566763.1"/>
    <property type="molecule type" value="Genomic_DNA"/>
</dbReference>
<organism evidence="2 3">
    <name type="scientific">Streptomonospora mangrovi</name>
    <dbReference type="NCBI Taxonomy" id="2883123"/>
    <lineage>
        <taxon>Bacteria</taxon>
        <taxon>Bacillati</taxon>
        <taxon>Actinomycetota</taxon>
        <taxon>Actinomycetes</taxon>
        <taxon>Streptosporangiales</taxon>
        <taxon>Nocardiopsidaceae</taxon>
        <taxon>Streptomonospora</taxon>
    </lineage>
</organism>
<feature type="compositionally biased region" description="Acidic residues" evidence="1">
    <location>
        <begin position="1"/>
        <end position="11"/>
    </location>
</feature>
<dbReference type="NCBIfam" id="NF033525">
    <property type="entry name" value="lasso_albusnod"/>
    <property type="match status" value="1"/>
</dbReference>
<evidence type="ECO:0000313" key="3">
    <source>
        <dbReference type="Proteomes" id="UP001140076"/>
    </source>
</evidence>
<comment type="caution">
    <text evidence="2">The sequence shown here is derived from an EMBL/GenBank/DDBJ whole genome shotgun (WGS) entry which is preliminary data.</text>
</comment>
<reference evidence="2" key="1">
    <citation type="submission" date="2021-10" db="EMBL/GenBank/DDBJ databases">
        <title>Streptomonospora sp. nov., isolated from mangrove soil.</title>
        <authorList>
            <person name="Chen X."/>
            <person name="Ge X."/>
            <person name="Liu W."/>
        </authorList>
    </citation>
    <scope>NUCLEOTIDE SEQUENCE</scope>
    <source>
        <strain evidence="2">S1-112</strain>
    </source>
</reference>
<sequence length="43" mass="4845">MEPETQPEETSEEPKVITIGDASELTEGTTNRSGPEDKRYKYT</sequence>
<feature type="compositionally biased region" description="Basic and acidic residues" evidence="1">
    <location>
        <begin position="34"/>
        <end position="43"/>
    </location>
</feature>
<keyword evidence="3" id="KW-1185">Reference proteome</keyword>
<dbReference type="RefSeq" id="WP_270074018.1">
    <property type="nucleotide sequence ID" value="NZ_JAJAQC010000041.1"/>
</dbReference>
<accession>A0A9X3NQY7</accession>
<gene>
    <name evidence="2" type="ORF">LG943_20965</name>
</gene>
<dbReference type="Proteomes" id="UP001140076">
    <property type="component" value="Unassembled WGS sequence"/>
</dbReference>
<protein>
    <submittedName>
        <fullName evidence="2">Albusnodin family lasso peptide</fullName>
    </submittedName>
</protein>
<dbReference type="AlphaFoldDB" id="A0A9X3NQY7"/>
<feature type="region of interest" description="Disordered" evidence="1">
    <location>
        <begin position="1"/>
        <end position="43"/>
    </location>
</feature>
<proteinExistence type="predicted"/>
<name>A0A9X3NQY7_9ACTN</name>
<evidence type="ECO:0000313" key="2">
    <source>
        <dbReference type="EMBL" id="MDA0566763.1"/>
    </source>
</evidence>
<evidence type="ECO:0000256" key="1">
    <source>
        <dbReference type="SAM" id="MobiDB-lite"/>
    </source>
</evidence>